<evidence type="ECO:0008006" key="3">
    <source>
        <dbReference type="Google" id="ProtNLM"/>
    </source>
</evidence>
<comment type="caution">
    <text evidence="1">The sequence shown here is derived from an EMBL/GenBank/DDBJ whole genome shotgun (WGS) entry which is preliminary data.</text>
</comment>
<dbReference type="Gene3D" id="3.30.530.20">
    <property type="match status" value="1"/>
</dbReference>
<dbReference type="EMBL" id="BONV01000003">
    <property type="protein sequence ID" value="GIG78109.1"/>
    <property type="molecule type" value="Genomic_DNA"/>
</dbReference>
<gene>
    <name evidence="1" type="ORF">Pka01_12360</name>
</gene>
<dbReference type="InterPro" id="IPR023393">
    <property type="entry name" value="START-like_dom_sf"/>
</dbReference>
<dbReference type="SUPFAM" id="SSF55961">
    <property type="entry name" value="Bet v1-like"/>
    <property type="match status" value="1"/>
</dbReference>
<dbReference type="CDD" id="cd07812">
    <property type="entry name" value="SRPBCC"/>
    <property type="match status" value="1"/>
</dbReference>
<organism evidence="1 2">
    <name type="scientific">Planotetraspora kaengkrachanensis</name>
    <dbReference type="NCBI Taxonomy" id="575193"/>
    <lineage>
        <taxon>Bacteria</taxon>
        <taxon>Bacillati</taxon>
        <taxon>Actinomycetota</taxon>
        <taxon>Actinomycetes</taxon>
        <taxon>Streptosporangiales</taxon>
        <taxon>Streptosporangiaceae</taxon>
        <taxon>Planotetraspora</taxon>
    </lineage>
</organism>
<evidence type="ECO:0000313" key="1">
    <source>
        <dbReference type="EMBL" id="GIG78109.1"/>
    </source>
</evidence>
<evidence type="ECO:0000313" key="2">
    <source>
        <dbReference type="Proteomes" id="UP000630097"/>
    </source>
</evidence>
<keyword evidence="2" id="KW-1185">Reference proteome</keyword>
<protein>
    <recommendedName>
        <fullName evidence="3">SRPBCC family protein</fullName>
    </recommendedName>
</protein>
<sequence>MEPADIVLRPSGDVSVRRLPTLTAARRSPASASAPWDVGPASGPGLWHEGTDMTHLAVAVDAEASPERVFGVLTDWGRHHEWMSLTSARVIAGDGHSAGSALAAFTGVGPIGFTDTMEITDWDPPHTVAVRHTGRQLRGTGAFRVIPRPGGGSTIVWEEDLEPPFGAAGRLGWNLARPVGAAFLRRSLRRLAKLSAV</sequence>
<dbReference type="InterPro" id="IPR019587">
    <property type="entry name" value="Polyketide_cyclase/dehydratase"/>
</dbReference>
<proteinExistence type="predicted"/>
<dbReference type="Proteomes" id="UP000630097">
    <property type="component" value="Unassembled WGS sequence"/>
</dbReference>
<reference evidence="1 2" key="1">
    <citation type="submission" date="2021-01" db="EMBL/GenBank/DDBJ databases">
        <title>Whole genome shotgun sequence of Planotetraspora kaengkrachanensis NBRC 104272.</title>
        <authorList>
            <person name="Komaki H."/>
            <person name="Tamura T."/>
        </authorList>
    </citation>
    <scope>NUCLEOTIDE SEQUENCE [LARGE SCALE GENOMIC DNA]</scope>
    <source>
        <strain evidence="1 2">NBRC 104272</strain>
    </source>
</reference>
<name>A0A8J3PR65_9ACTN</name>
<accession>A0A8J3PR65</accession>
<dbReference type="AlphaFoldDB" id="A0A8J3PR65"/>
<dbReference type="Pfam" id="PF10604">
    <property type="entry name" value="Polyketide_cyc2"/>
    <property type="match status" value="1"/>
</dbReference>